<dbReference type="Pfam" id="PF25150">
    <property type="entry name" value="TPR_Trm732"/>
    <property type="match status" value="1"/>
</dbReference>
<accession>U4LRE9</accession>
<dbReference type="InterPro" id="IPR056843">
    <property type="entry name" value="THADA-like_TPR"/>
</dbReference>
<feature type="domain" description="tRNA (32-2'-O)-methyltransferase regulator THADA-like TPR repeats region" evidence="4">
    <location>
        <begin position="230"/>
        <end position="537"/>
    </location>
</feature>
<evidence type="ECO:0000256" key="2">
    <source>
        <dbReference type="ARBA" id="ARBA00022694"/>
    </source>
</evidence>
<comment type="similarity">
    <text evidence="1">Belongs to the THADA family.</text>
</comment>
<evidence type="ECO:0000313" key="6">
    <source>
        <dbReference type="EMBL" id="CCX34535.1"/>
    </source>
</evidence>
<protein>
    <submittedName>
        <fullName evidence="6">Similar to Uncharacterized protein C1494.07 acc. no. O60081</fullName>
    </submittedName>
</protein>
<evidence type="ECO:0000313" key="7">
    <source>
        <dbReference type="Proteomes" id="UP000018144"/>
    </source>
</evidence>
<dbReference type="Pfam" id="PF26523">
    <property type="entry name" value="Trm732_C"/>
    <property type="match status" value="1"/>
</dbReference>
<evidence type="ECO:0000259" key="5">
    <source>
        <dbReference type="Pfam" id="PF25151"/>
    </source>
</evidence>
<dbReference type="Gene3D" id="1.25.10.10">
    <property type="entry name" value="Leucine-rich Repeat Variant"/>
    <property type="match status" value="1"/>
</dbReference>
<gene>
    <name evidence="6" type="ORF">PCON_03928</name>
</gene>
<feature type="domain" description="DUF2428" evidence="3">
    <location>
        <begin position="673"/>
        <end position="908"/>
    </location>
</feature>
<evidence type="ECO:0000256" key="1">
    <source>
        <dbReference type="ARBA" id="ARBA00010409"/>
    </source>
</evidence>
<dbReference type="Proteomes" id="UP000018144">
    <property type="component" value="Unassembled WGS sequence"/>
</dbReference>
<dbReference type="GO" id="GO:0005829">
    <property type="term" value="C:cytosol"/>
    <property type="evidence" value="ECO:0007669"/>
    <property type="project" value="TreeGrafter"/>
</dbReference>
<evidence type="ECO:0000259" key="4">
    <source>
        <dbReference type="Pfam" id="PF25150"/>
    </source>
</evidence>
<dbReference type="PANTHER" id="PTHR14387:SF0">
    <property type="entry name" value="DUF2428 DOMAIN-CONTAINING PROTEIN"/>
    <property type="match status" value="1"/>
</dbReference>
<dbReference type="eggNOG" id="KOG1810">
    <property type="taxonomic scope" value="Eukaryota"/>
</dbReference>
<dbReference type="EMBL" id="HF936567">
    <property type="protein sequence ID" value="CCX34535.1"/>
    <property type="molecule type" value="Genomic_DNA"/>
</dbReference>
<keyword evidence="7" id="KW-1185">Reference proteome</keyword>
<organism evidence="6 7">
    <name type="scientific">Pyronema omphalodes (strain CBS 100304)</name>
    <name type="common">Pyronema confluens</name>
    <dbReference type="NCBI Taxonomy" id="1076935"/>
    <lineage>
        <taxon>Eukaryota</taxon>
        <taxon>Fungi</taxon>
        <taxon>Dikarya</taxon>
        <taxon>Ascomycota</taxon>
        <taxon>Pezizomycotina</taxon>
        <taxon>Pezizomycetes</taxon>
        <taxon>Pezizales</taxon>
        <taxon>Pyronemataceae</taxon>
        <taxon>Pyronema</taxon>
    </lineage>
</organism>
<dbReference type="OrthoDB" id="73997at2759"/>
<reference evidence="6 7" key="1">
    <citation type="journal article" date="2013" name="PLoS Genet.">
        <title>The genome and development-dependent transcriptomes of Pyronema confluens: a window into fungal evolution.</title>
        <authorList>
            <person name="Traeger S."/>
            <person name="Altegoer F."/>
            <person name="Freitag M."/>
            <person name="Gabaldon T."/>
            <person name="Kempken F."/>
            <person name="Kumar A."/>
            <person name="Marcet-Houben M."/>
            <person name="Poggeler S."/>
            <person name="Stajich J.E."/>
            <person name="Nowrousian M."/>
        </authorList>
    </citation>
    <scope>NUCLEOTIDE SEQUENCE [LARGE SCALE GENOMIC DNA]</scope>
    <source>
        <strain evidence="7">CBS 100304</strain>
        <tissue evidence="6">Vegetative mycelium</tissue>
    </source>
</reference>
<sequence>MNTPTLTELYQQFGHDSPQITEASLKDIRTILIQKAQTSEVIPPSSDVAIAFFGRILATAQDPTVLHAHRALAADTISTWMVRARTNPTLRSPFPAAFEAICDIFLTYFDDATSGLTKALKDLLTNTLSLSATLEASADVVRTLATRGLVGVSVGEGKKGGYYALDIAVRKGAGAAATFEYAGGAEKLVGEMLANLIDRNLGPAIGKAVVTLLVTRRKELIDEGKGEKEWLQIWQEPVKKALVDEELRPRIVNYVLPGLLKPSAEGFKIFVQSLGLSEEGTVTGAKDSGLGALLSCLKTGKELGFVGEIGDDTTGTRAVVYLNSELVIPLLGHALSHIRVAAFNLVVQSASITRPFSPGALSILKQALPPLHTESDAEVRDLIIGGIRNLIERIACSSYATEKELKNLQQKLRTGNRPTPDDIRKMIELDSRINDAKQFCEWYIELMETLLRPGSNYQRCITGLRALGFLIRSGVDACIADRTFAALPGHGSTASNGESFKKGLFKWPEFSKDINIFRSGIKRVLLEAMFDPFEDVRITSSEILRFDLKWDIDSLKAFLERGLTAMNESGRARDSDGFARTVALVFGLAKRGDVAFPENYKIWGFAIKDDKSGLGVIKWVLDILEKEYLKVAEADFLRAIKERPIHGIFESLVLILESKGTTEDEDTTAWREVHVQIFEHCQTIWRLTRAPLCLDSPEGHVPADFDEEDEEMGTQTVMSYSWRAIKESSALLGIILGKASFSSLDSADFEKGGKLVLEQLADIRHRGAFSSVSPSFVALCTRCFNSADANLQELPRTWLKKNLEVILEKSAKITRRSAGLPYLIVGVLASETDPKRPLLSSTIARLQEIATMPAISSASGEKMDLPQVHALNCLKFLFVDARMSQIVVPFMGAGLELAVSCFGSEIWAIRNCGVMLFTALTNRLFGLRKSRNDYSSGITTRSFFEKFVAVRTVLLKNLQEKVGSLEGGDAISVEMVYPALSLIARMEVDPEYQGMDDFLEPIELCMRSRMWKVREMSARAMAALVGPKQVVAAIKVFDGGWTRGAECLHGNLCAVRALLERRVRQAELQEGEQVWTRIADIFNARFEDLVVKNKCSVTKAVVLQILSLHSEKFKTSPAFQTTIESYLIRNATQEVFSSSVVGRSFFKEHLVAFTLLFKPTLVDSLFSHTDEEILLYTADYILAHPELGITTPTTRLWELATTHPWTLIQTSSLALLHLSPPTSASESDFNKVFALLESPREPIKEAALSLLGPLICVLPEAAQAGAMEDLLLKLVKASDEEEPYTTRMAALSSLSSLAPLLQLKEGINEALIPAYTLIYDFLNDDDDEIRMLSASLAQKILGSDILLLPLAAAEKLALQLPRYFPGSHALLKTAINRITSGEKAEKVWEKATKKDTILFQREKQNLWVDIVGSIELWGVVAELVLARGVGAEEIQSLRGWVKDAKAVIAVKEQAEGDGEVPGGWGREEETVCFLARVQVAARVVGME</sequence>
<dbReference type="InterPro" id="IPR016024">
    <property type="entry name" value="ARM-type_fold"/>
</dbReference>
<dbReference type="InterPro" id="IPR056842">
    <property type="entry name" value="THADA-like_TPR_C"/>
</dbReference>
<dbReference type="InterPro" id="IPR051954">
    <property type="entry name" value="tRNA_methyltransferase_THADA"/>
</dbReference>
<dbReference type="SUPFAM" id="SSF48371">
    <property type="entry name" value="ARM repeat"/>
    <property type="match status" value="1"/>
</dbReference>
<dbReference type="Pfam" id="PF10350">
    <property type="entry name" value="DUF2428"/>
    <property type="match status" value="1"/>
</dbReference>
<dbReference type="PANTHER" id="PTHR14387">
    <property type="entry name" value="THADA/DEATH RECEPTOR INTERACTING PROTEIN"/>
    <property type="match status" value="1"/>
</dbReference>
<dbReference type="OMA" id="LIMDPFD"/>
<proteinExistence type="inferred from homology"/>
<keyword evidence="2" id="KW-0819">tRNA processing</keyword>
<evidence type="ECO:0000259" key="3">
    <source>
        <dbReference type="Pfam" id="PF10350"/>
    </source>
</evidence>
<dbReference type="STRING" id="1076935.U4LRE9"/>
<feature type="domain" description="tRNA (32-2'-O)-methyltransferase regulator THADA-like C-terminal TPR repeats region" evidence="5">
    <location>
        <begin position="910"/>
        <end position="1058"/>
    </location>
</feature>
<dbReference type="Pfam" id="PF25151">
    <property type="entry name" value="TPR_Trm732_C"/>
    <property type="match status" value="1"/>
</dbReference>
<dbReference type="GO" id="GO:0030488">
    <property type="term" value="P:tRNA methylation"/>
    <property type="evidence" value="ECO:0007669"/>
    <property type="project" value="TreeGrafter"/>
</dbReference>
<name>U4LRE9_PYROM</name>
<dbReference type="InterPro" id="IPR011989">
    <property type="entry name" value="ARM-like"/>
</dbReference>
<dbReference type="InterPro" id="IPR019442">
    <property type="entry name" value="THADA/TRM732_DUF2428"/>
</dbReference>